<dbReference type="EMBL" id="FNZA01000017">
    <property type="protein sequence ID" value="SEJ74957.1"/>
    <property type="molecule type" value="Genomic_DNA"/>
</dbReference>
<evidence type="ECO:0000313" key="2">
    <source>
        <dbReference type="Proteomes" id="UP000199223"/>
    </source>
</evidence>
<dbReference type="Proteomes" id="UP000199223">
    <property type="component" value="Unassembled WGS sequence"/>
</dbReference>
<gene>
    <name evidence="1" type="ORF">SAMN04488058_11725</name>
</gene>
<sequence length="164" mass="18005">MILFTPHPPQMAFTFTLEQMARLDRRFACLPPDPALLVQDSALLLGGFLTLRLGHHEWRGPPDVSGAFPPLTEAEWAERLGLGGLPVRAVGRAELGPLRGWTDGVVYTFADRLIRHYPLGDELGRLELHFLLQAGLPGVRVLRAGRLGAQGELTLWRAAVGKEG</sequence>
<organism evidence="1 2">
    <name type="scientific">Deinococcus reticulitermitis</name>
    <dbReference type="NCBI Taxonomy" id="856736"/>
    <lineage>
        <taxon>Bacteria</taxon>
        <taxon>Thermotogati</taxon>
        <taxon>Deinococcota</taxon>
        <taxon>Deinococci</taxon>
        <taxon>Deinococcales</taxon>
        <taxon>Deinococcaceae</taxon>
        <taxon>Deinococcus</taxon>
    </lineage>
</organism>
<dbReference type="AlphaFoldDB" id="A0A1H7BF77"/>
<reference evidence="2" key="1">
    <citation type="submission" date="2016-10" db="EMBL/GenBank/DDBJ databases">
        <authorList>
            <person name="Varghese N."/>
            <person name="Submissions S."/>
        </authorList>
    </citation>
    <scope>NUCLEOTIDE SEQUENCE [LARGE SCALE GENOMIC DNA]</scope>
    <source>
        <strain evidence="2">CGMCC 1.10218</strain>
    </source>
</reference>
<evidence type="ECO:0000313" key="1">
    <source>
        <dbReference type="EMBL" id="SEJ74957.1"/>
    </source>
</evidence>
<protein>
    <submittedName>
        <fullName evidence="1">Uncharacterized protein</fullName>
    </submittedName>
</protein>
<proteinExistence type="predicted"/>
<dbReference type="RefSeq" id="WP_092265307.1">
    <property type="nucleotide sequence ID" value="NZ_FNZA01000017.1"/>
</dbReference>
<accession>A0A1H7BF77</accession>
<name>A0A1H7BF77_9DEIO</name>
<keyword evidence="2" id="KW-1185">Reference proteome</keyword>